<comment type="caution">
    <text evidence="11">The sequence shown here is derived from an EMBL/GenBank/DDBJ whole genome shotgun (WGS) entry which is preliminary data.</text>
</comment>
<dbReference type="PANTHER" id="PTHR21064">
    <property type="entry name" value="AMINOGLYCOSIDE PHOSPHOTRANSFERASE DOMAIN-CONTAINING PROTEIN-RELATED"/>
    <property type="match status" value="1"/>
</dbReference>
<organism evidence="11 12">
    <name type="scientific">Lichenibacterium ramalinae</name>
    <dbReference type="NCBI Taxonomy" id="2316527"/>
    <lineage>
        <taxon>Bacteria</taxon>
        <taxon>Pseudomonadati</taxon>
        <taxon>Pseudomonadota</taxon>
        <taxon>Alphaproteobacteria</taxon>
        <taxon>Hyphomicrobiales</taxon>
        <taxon>Lichenihabitantaceae</taxon>
        <taxon>Lichenibacterium</taxon>
    </lineage>
</organism>
<dbReference type="Gene3D" id="3.90.1200.10">
    <property type="match status" value="1"/>
</dbReference>
<evidence type="ECO:0000256" key="6">
    <source>
        <dbReference type="ARBA" id="ARBA00037368"/>
    </source>
</evidence>
<dbReference type="Pfam" id="PF01636">
    <property type="entry name" value="APH"/>
    <property type="match status" value="1"/>
</dbReference>
<evidence type="ECO:0000313" key="12">
    <source>
        <dbReference type="Proteomes" id="UP000289411"/>
    </source>
</evidence>
<comment type="subcellular location">
    <subcellularLocation>
        <location evidence="1">Cytoplasm</location>
    </subcellularLocation>
</comment>
<feature type="region of interest" description="Disordered" evidence="9">
    <location>
        <begin position="1"/>
        <end position="27"/>
    </location>
</feature>
<evidence type="ECO:0000256" key="3">
    <source>
        <dbReference type="ARBA" id="ARBA00022679"/>
    </source>
</evidence>
<feature type="domain" description="Aminoglycoside phosphotransferase" evidence="10">
    <location>
        <begin position="57"/>
        <end position="288"/>
    </location>
</feature>
<accession>A0A4Q2RCY8</accession>
<evidence type="ECO:0000256" key="8">
    <source>
        <dbReference type="ARBA" id="ARBA00040505"/>
    </source>
</evidence>
<dbReference type="GO" id="GO:0047992">
    <property type="term" value="F:hydroxylysine kinase activity"/>
    <property type="evidence" value="ECO:0007669"/>
    <property type="project" value="UniProtKB-EC"/>
</dbReference>
<name>A0A4Q2RCY8_9HYPH</name>
<evidence type="ECO:0000256" key="2">
    <source>
        <dbReference type="ARBA" id="ARBA00022490"/>
    </source>
</evidence>
<evidence type="ECO:0000259" key="10">
    <source>
        <dbReference type="Pfam" id="PF01636"/>
    </source>
</evidence>
<keyword evidence="12" id="KW-1185">Reference proteome</keyword>
<feature type="compositionally biased region" description="Low complexity" evidence="9">
    <location>
        <begin position="1"/>
        <end position="21"/>
    </location>
</feature>
<evidence type="ECO:0000256" key="4">
    <source>
        <dbReference type="ARBA" id="ARBA00022777"/>
    </source>
</evidence>
<reference evidence="11 12" key="2">
    <citation type="submission" date="2019-02" db="EMBL/GenBank/DDBJ databases">
        <title>'Lichenibacterium ramalinii' gen. nov. sp. nov., 'Lichenibacterium minor' gen. nov. sp. nov.</title>
        <authorList>
            <person name="Pankratov T."/>
        </authorList>
    </citation>
    <scope>NUCLEOTIDE SEQUENCE [LARGE SCALE GENOMIC DNA]</scope>
    <source>
        <strain evidence="11 12">RmlP001</strain>
    </source>
</reference>
<dbReference type="EMBL" id="QYBC01000009">
    <property type="protein sequence ID" value="RYB04626.1"/>
    <property type="molecule type" value="Genomic_DNA"/>
</dbReference>
<evidence type="ECO:0000256" key="7">
    <source>
        <dbReference type="ARBA" id="ARBA00038873"/>
    </source>
</evidence>
<keyword evidence="2" id="KW-0963">Cytoplasm</keyword>
<proteinExistence type="predicted"/>
<dbReference type="InterPro" id="IPR002575">
    <property type="entry name" value="Aminoglycoside_PTrfase"/>
</dbReference>
<dbReference type="Proteomes" id="UP000289411">
    <property type="component" value="Unassembled WGS sequence"/>
</dbReference>
<dbReference type="AlphaFoldDB" id="A0A4Q2RCY8"/>
<comment type="function">
    <text evidence="6">Catalyzes the GTP-dependent phosphorylation of 5-hydroxy-L-lysine.</text>
</comment>
<gene>
    <name evidence="11" type="ORF">D3272_11765</name>
</gene>
<sequence>MSAAQPRAGPAAAGPSPGEAAELLSTPPPRVDTALAEAALLRHYGLVGRASILAAERDRNFMVTLADGTRRVFKVYNAAEDAAAREFQNGVLLHMERVGVACAVPRLVPTREGAVDCGVAVGGHDYRAILISVVPGEARDLSGASPSLRRDLGRVAAEVGTALAGYDHPAARRVLLWDPMQLGRLAGVVELIPDPAQRRWLAGVVERFVAEVRPRALALPAQVIHNDMSGSNVLVDGDRVSGVIDFGDMVLAPRVNEIAIASNYAVAADRDPLAAIADVVEGYEAVRALAEAEVALLYDLVLARLAVRVLMYRWRAELFPENRDYILRNGATGARLAEAFAGLAPGAGRDALLKRWTSGRRMP</sequence>
<protein>
    <recommendedName>
        <fullName evidence="8">Hydroxylysine kinase</fullName>
        <ecNumber evidence="7">2.7.1.81</ecNumber>
    </recommendedName>
</protein>
<keyword evidence="4 11" id="KW-0418">Kinase</keyword>
<keyword evidence="3" id="KW-0808">Transferase</keyword>
<evidence type="ECO:0000256" key="9">
    <source>
        <dbReference type="SAM" id="MobiDB-lite"/>
    </source>
</evidence>
<reference evidence="11 12" key="1">
    <citation type="submission" date="2018-09" db="EMBL/GenBank/DDBJ databases">
        <authorList>
            <person name="Grouzdev D.S."/>
            <person name="Krutkina M.S."/>
        </authorList>
    </citation>
    <scope>NUCLEOTIDE SEQUENCE [LARGE SCALE GENOMIC DNA]</scope>
    <source>
        <strain evidence="11 12">RmlP001</strain>
    </source>
</reference>
<dbReference type="SUPFAM" id="SSF56112">
    <property type="entry name" value="Protein kinase-like (PK-like)"/>
    <property type="match status" value="1"/>
</dbReference>
<dbReference type="InterPro" id="IPR011009">
    <property type="entry name" value="Kinase-like_dom_sf"/>
</dbReference>
<dbReference type="PANTHER" id="PTHR21064:SF1">
    <property type="entry name" value="HYDROXYLYSINE KINASE"/>
    <property type="match status" value="1"/>
</dbReference>
<dbReference type="RefSeq" id="WP_245496528.1">
    <property type="nucleotide sequence ID" value="NZ_QYBC01000009.1"/>
</dbReference>
<evidence type="ECO:0000256" key="5">
    <source>
        <dbReference type="ARBA" id="ARBA00036820"/>
    </source>
</evidence>
<evidence type="ECO:0000313" key="11">
    <source>
        <dbReference type="EMBL" id="RYB04626.1"/>
    </source>
</evidence>
<dbReference type="InterPro" id="IPR050249">
    <property type="entry name" value="Pseudomonas-type_ThrB"/>
</dbReference>
<evidence type="ECO:0000256" key="1">
    <source>
        <dbReference type="ARBA" id="ARBA00004496"/>
    </source>
</evidence>
<dbReference type="EC" id="2.7.1.81" evidence="7"/>
<dbReference type="GO" id="GO:0005737">
    <property type="term" value="C:cytoplasm"/>
    <property type="evidence" value="ECO:0007669"/>
    <property type="project" value="UniProtKB-SubCell"/>
</dbReference>
<comment type="catalytic activity">
    <reaction evidence="5">
        <text>(5R)-5-hydroxy-L-lysine + GTP = (5R)-5-phosphooxy-L-lysine + GDP + H(+)</text>
        <dbReference type="Rhea" id="RHEA:19049"/>
        <dbReference type="ChEBI" id="CHEBI:15378"/>
        <dbReference type="ChEBI" id="CHEBI:37565"/>
        <dbReference type="ChEBI" id="CHEBI:57882"/>
        <dbReference type="ChEBI" id="CHEBI:58189"/>
        <dbReference type="ChEBI" id="CHEBI:58357"/>
        <dbReference type="EC" id="2.7.1.81"/>
    </reaction>
</comment>